<dbReference type="CDD" id="cd12797">
    <property type="entry name" value="M23_peptidase"/>
    <property type="match status" value="1"/>
</dbReference>
<feature type="coiled-coil region" evidence="1">
    <location>
        <begin position="85"/>
        <end position="112"/>
    </location>
</feature>
<dbReference type="HOGENOM" id="CLU_1122993_0_0_10"/>
<feature type="domain" description="M23ase beta-sheet core" evidence="2">
    <location>
        <begin position="152"/>
        <end position="246"/>
    </location>
</feature>
<dbReference type="GO" id="GO:0004222">
    <property type="term" value="F:metalloendopeptidase activity"/>
    <property type="evidence" value="ECO:0007669"/>
    <property type="project" value="TreeGrafter"/>
</dbReference>
<dbReference type="KEGG" id="pph:Ppha_0654"/>
<dbReference type="EMBL" id="CP001110">
    <property type="protein sequence ID" value="ACF42953.1"/>
    <property type="molecule type" value="Genomic_DNA"/>
</dbReference>
<dbReference type="Gene3D" id="2.70.70.10">
    <property type="entry name" value="Glucose Permease (Domain IIA)"/>
    <property type="match status" value="1"/>
</dbReference>
<dbReference type="FunFam" id="2.70.70.10:FF:000006">
    <property type="entry name" value="M23 family peptidase"/>
    <property type="match status" value="1"/>
</dbReference>
<organism evidence="3 4">
    <name type="scientific">Pelodictyon phaeoclathratiforme (strain DSM 5477 / BU-1)</name>
    <dbReference type="NCBI Taxonomy" id="324925"/>
    <lineage>
        <taxon>Bacteria</taxon>
        <taxon>Pseudomonadati</taxon>
        <taxon>Chlorobiota</taxon>
        <taxon>Chlorobiia</taxon>
        <taxon>Chlorobiales</taxon>
        <taxon>Chlorobiaceae</taxon>
        <taxon>Chlorobium/Pelodictyon group</taxon>
        <taxon>Pelodictyon</taxon>
    </lineage>
</organism>
<evidence type="ECO:0000259" key="2">
    <source>
        <dbReference type="Pfam" id="PF01551"/>
    </source>
</evidence>
<dbReference type="SUPFAM" id="SSF51261">
    <property type="entry name" value="Duplicated hybrid motif"/>
    <property type="match status" value="1"/>
</dbReference>
<evidence type="ECO:0000313" key="4">
    <source>
        <dbReference type="Proteomes" id="UP000002724"/>
    </source>
</evidence>
<reference evidence="3 4" key="1">
    <citation type="submission" date="2008-06" db="EMBL/GenBank/DDBJ databases">
        <title>Complete sequence of Pelodictyon phaeoclathratiforme BU-1.</title>
        <authorList>
            <consortium name="US DOE Joint Genome Institute"/>
            <person name="Lucas S."/>
            <person name="Copeland A."/>
            <person name="Lapidus A."/>
            <person name="Glavina del Rio T."/>
            <person name="Dalin E."/>
            <person name="Tice H."/>
            <person name="Bruce D."/>
            <person name="Goodwin L."/>
            <person name="Pitluck S."/>
            <person name="Schmutz J."/>
            <person name="Larimer F."/>
            <person name="Land M."/>
            <person name="Hauser L."/>
            <person name="Kyrpides N."/>
            <person name="Mikhailova N."/>
            <person name="Liu Z."/>
            <person name="Li T."/>
            <person name="Zhao F."/>
            <person name="Overmann J."/>
            <person name="Bryant D.A."/>
            <person name="Richardson P."/>
        </authorList>
    </citation>
    <scope>NUCLEOTIDE SEQUENCE [LARGE SCALE GENOMIC DNA]</scope>
    <source>
        <strain evidence="4">DSM 5477 / BU-1</strain>
    </source>
</reference>
<dbReference type="PANTHER" id="PTHR21666:SF286">
    <property type="entry name" value="LIPOPROTEIN NLPD"/>
    <property type="match status" value="1"/>
</dbReference>
<proteinExistence type="predicted"/>
<dbReference type="AlphaFoldDB" id="B4SDW2"/>
<sequence length="274" mass="30078" precursor="true">MNDIPVQTNNPRYHMTLKHRFMAVSEYGRNAKESLFACLSSGIVALSLALFSFVIGAPATLLAEEAQSIETKTPAPRANTTEGILASTEQMIEQLILQIDRQRNNATESRVQSEEPTSTSYFSSIPNIRPVSGAITSAFGKRVHPIYKVTLFHSGIDFSAAEGTRVQSTGDGVIAYSGYDRGYGQKITINHGFGYQTIYAHLSKSLVRQGQRVKRGEIIALSGNTGLSTGPHLHYEVQKDNVKVNPTAYFFDESNPDKFITTQKPAPEQSDNNS</sequence>
<keyword evidence="4" id="KW-1185">Reference proteome</keyword>
<dbReference type="InterPro" id="IPR016047">
    <property type="entry name" value="M23ase_b-sheet_dom"/>
</dbReference>
<dbReference type="InterPro" id="IPR011055">
    <property type="entry name" value="Dup_hybrid_motif"/>
</dbReference>
<dbReference type="Pfam" id="PF01551">
    <property type="entry name" value="Peptidase_M23"/>
    <property type="match status" value="1"/>
</dbReference>
<evidence type="ECO:0000313" key="3">
    <source>
        <dbReference type="EMBL" id="ACF42953.1"/>
    </source>
</evidence>
<dbReference type="InterPro" id="IPR050570">
    <property type="entry name" value="Cell_wall_metabolism_enzyme"/>
</dbReference>
<dbReference type="Proteomes" id="UP000002724">
    <property type="component" value="Chromosome"/>
</dbReference>
<dbReference type="PANTHER" id="PTHR21666">
    <property type="entry name" value="PEPTIDASE-RELATED"/>
    <property type="match status" value="1"/>
</dbReference>
<gene>
    <name evidence="3" type="ordered locus">Ppha_0654</name>
</gene>
<name>B4SDW2_PELPB</name>
<evidence type="ECO:0000256" key="1">
    <source>
        <dbReference type="SAM" id="Coils"/>
    </source>
</evidence>
<dbReference type="STRING" id="324925.Ppha_0654"/>
<dbReference type="eggNOG" id="COG0739">
    <property type="taxonomic scope" value="Bacteria"/>
</dbReference>
<protein>
    <submittedName>
        <fullName evidence="3">Peptidase M23</fullName>
    </submittedName>
</protein>
<keyword evidence="1" id="KW-0175">Coiled coil</keyword>
<accession>B4SDW2</accession>